<keyword evidence="3" id="KW-1185">Reference proteome</keyword>
<evidence type="ECO:0000313" key="2">
    <source>
        <dbReference type="EMBL" id="KAJ7314359.1"/>
    </source>
</evidence>
<dbReference type="AlphaFoldDB" id="A0AAD6ZAT7"/>
<dbReference type="EMBL" id="JARIHO010000067">
    <property type="protein sequence ID" value="KAJ7314359.1"/>
    <property type="molecule type" value="Genomic_DNA"/>
</dbReference>
<protein>
    <submittedName>
        <fullName evidence="2">Uncharacterized protein</fullName>
    </submittedName>
</protein>
<accession>A0AAD6ZAT7</accession>
<feature type="region of interest" description="Disordered" evidence="1">
    <location>
        <begin position="76"/>
        <end position="140"/>
    </location>
</feature>
<gene>
    <name evidence="2" type="ORF">DFH08DRAFT_821390</name>
</gene>
<feature type="compositionally biased region" description="Polar residues" evidence="1">
    <location>
        <begin position="76"/>
        <end position="86"/>
    </location>
</feature>
<comment type="caution">
    <text evidence="2">The sequence shown here is derived from an EMBL/GenBank/DDBJ whole genome shotgun (WGS) entry which is preliminary data.</text>
</comment>
<evidence type="ECO:0000256" key="1">
    <source>
        <dbReference type="SAM" id="MobiDB-lite"/>
    </source>
</evidence>
<name>A0AAD6ZAT7_9AGAR</name>
<dbReference type="Proteomes" id="UP001218218">
    <property type="component" value="Unassembled WGS sequence"/>
</dbReference>
<reference evidence="2" key="1">
    <citation type="submission" date="2023-03" db="EMBL/GenBank/DDBJ databases">
        <title>Massive genome expansion in bonnet fungi (Mycena s.s.) driven by repeated elements and novel gene families across ecological guilds.</title>
        <authorList>
            <consortium name="Lawrence Berkeley National Laboratory"/>
            <person name="Harder C.B."/>
            <person name="Miyauchi S."/>
            <person name="Viragh M."/>
            <person name="Kuo A."/>
            <person name="Thoen E."/>
            <person name="Andreopoulos B."/>
            <person name="Lu D."/>
            <person name="Skrede I."/>
            <person name="Drula E."/>
            <person name="Henrissat B."/>
            <person name="Morin E."/>
            <person name="Kohler A."/>
            <person name="Barry K."/>
            <person name="LaButti K."/>
            <person name="Morin E."/>
            <person name="Salamov A."/>
            <person name="Lipzen A."/>
            <person name="Mereny Z."/>
            <person name="Hegedus B."/>
            <person name="Baldrian P."/>
            <person name="Stursova M."/>
            <person name="Weitz H."/>
            <person name="Taylor A."/>
            <person name="Grigoriev I.V."/>
            <person name="Nagy L.G."/>
            <person name="Martin F."/>
            <person name="Kauserud H."/>
        </authorList>
    </citation>
    <scope>NUCLEOTIDE SEQUENCE</scope>
    <source>
        <strain evidence="2">CBHHK002</strain>
    </source>
</reference>
<proteinExistence type="predicted"/>
<sequence length="140" mass="14458">MSLETLPFPLLNGYAGSGDLLVIWGRGQGAARHAYGYRAAVSRGGIWSERSRSSGILEGERGELACAVLQRLNPQSPPFNSTNINSDAPGLASSPEAPKPKPWLDKPSQAKSLASGGLGLGLGVTEAQSKGSSRGLEGGK</sequence>
<evidence type="ECO:0000313" key="3">
    <source>
        <dbReference type="Proteomes" id="UP001218218"/>
    </source>
</evidence>
<organism evidence="2 3">
    <name type="scientific">Mycena albidolilacea</name>
    <dbReference type="NCBI Taxonomy" id="1033008"/>
    <lineage>
        <taxon>Eukaryota</taxon>
        <taxon>Fungi</taxon>
        <taxon>Dikarya</taxon>
        <taxon>Basidiomycota</taxon>
        <taxon>Agaricomycotina</taxon>
        <taxon>Agaricomycetes</taxon>
        <taxon>Agaricomycetidae</taxon>
        <taxon>Agaricales</taxon>
        <taxon>Marasmiineae</taxon>
        <taxon>Mycenaceae</taxon>
        <taxon>Mycena</taxon>
    </lineage>
</organism>